<proteinExistence type="predicted"/>
<protein>
    <submittedName>
        <fullName evidence="1">Uncharacterized protein</fullName>
    </submittedName>
</protein>
<sequence length="81" mass="9356">MNHTKNRAISCCSRECRIIFNPQIPSEPNNRLGIPTATHDYFPQIHNLFVNLRSLFRQQTPTPSPSQRRSNPVWILQEALG</sequence>
<dbReference type="Proteomes" id="UP001056120">
    <property type="component" value="Linkage Group LG14"/>
</dbReference>
<comment type="caution">
    <text evidence="1">The sequence shown here is derived from an EMBL/GenBank/DDBJ whole genome shotgun (WGS) entry which is preliminary data.</text>
</comment>
<organism evidence="1 2">
    <name type="scientific">Smallanthus sonchifolius</name>
    <dbReference type="NCBI Taxonomy" id="185202"/>
    <lineage>
        <taxon>Eukaryota</taxon>
        <taxon>Viridiplantae</taxon>
        <taxon>Streptophyta</taxon>
        <taxon>Embryophyta</taxon>
        <taxon>Tracheophyta</taxon>
        <taxon>Spermatophyta</taxon>
        <taxon>Magnoliopsida</taxon>
        <taxon>eudicotyledons</taxon>
        <taxon>Gunneridae</taxon>
        <taxon>Pentapetalae</taxon>
        <taxon>asterids</taxon>
        <taxon>campanulids</taxon>
        <taxon>Asterales</taxon>
        <taxon>Asteraceae</taxon>
        <taxon>Asteroideae</taxon>
        <taxon>Heliantheae alliance</taxon>
        <taxon>Millerieae</taxon>
        <taxon>Smallanthus</taxon>
    </lineage>
</organism>
<gene>
    <name evidence="1" type="ORF">L1987_42460</name>
</gene>
<accession>A0ACB9GJJ1</accession>
<reference evidence="1 2" key="2">
    <citation type="journal article" date="2022" name="Mol. Ecol. Resour.">
        <title>The genomes of chicory, endive, great burdock and yacon provide insights into Asteraceae paleo-polyploidization history and plant inulin production.</title>
        <authorList>
            <person name="Fan W."/>
            <person name="Wang S."/>
            <person name="Wang H."/>
            <person name="Wang A."/>
            <person name="Jiang F."/>
            <person name="Liu H."/>
            <person name="Zhao H."/>
            <person name="Xu D."/>
            <person name="Zhang Y."/>
        </authorList>
    </citation>
    <scope>NUCLEOTIDE SEQUENCE [LARGE SCALE GENOMIC DNA]</scope>
    <source>
        <strain evidence="2">cv. Yunnan</strain>
        <tissue evidence="1">Leaves</tissue>
    </source>
</reference>
<keyword evidence="2" id="KW-1185">Reference proteome</keyword>
<reference evidence="2" key="1">
    <citation type="journal article" date="2022" name="Mol. Ecol. Resour.">
        <title>The genomes of chicory, endive, great burdock and yacon provide insights into Asteraceae palaeo-polyploidization history and plant inulin production.</title>
        <authorList>
            <person name="Fan W."/>
            <person name="Wang S."/>
            <person name="Wang H."/>
            <person name="Wang A."/>
            <person name="Jiang F."/>
            <person name="Liu H."/>
            <person name="Zhao H."/>
            <person name="Xu D."/>
            <person name="Zhang Y."/>
        </authorList>
    </citation>
    <scope>NUCLEOTIDE SEQUENCE [LARGE SCALE GENOMIC DNA]</scope>
    <source>
        <strain evidence="2">cv. Yunnan</strain>
    </source>
</reference>
<dbReference type="EMBL" id="CM042031">
    <property type="protein sequence ID" value="KAI3783381.1"/>
    <property type="molecule type" value="Genomic_DNA"/>
</dbReference>
<evidence type="ECO:0000313" key="2">
    <source>
        <dbReference type="Proteomes" id="UP001056120"/>
    </source>
</evidence>
<name>A0ACB9GJJ1_9ASTR</name>
<evidence type="ECO:0000313" key="1">
    <source>
        <dbReference type="EMBL" id="KAI3783381.1"/>
    </source>
</evidence>